<dbReference type="Proteomes" id="UP000319143">
    <property type="component" value="Unassembled WGS sequence"/>
</dbReference>
<dbReference type="InterPro" id="IPR011009">
    <property type="entry name" value="Kinase-like_dom_sf"/>
</dbReference>
<feature type="repeat" description="WD" evidence="7">
    <location>
        <begin position="1105"/>
        <end position="1139"/>
    </location>
</feature>
<dbReference type="EMBL" id="SJPV01000003">
    <property type="protein sequence ID" value="TWU39301.1"/>
    <property type="molecule type" value="Genomic_DNA"/>
</dbReference>
<dbReference type="CDD" id="cd14014">
    <property type="entry name" value="STKc_PknB_like"/>
    <property type="match status" value="1"/>
</dbReference>
<dbReference type="Gene3D" id="2.130.10.10">
    <property type="entry name" value="YVTN repeat-like/Quinoprotein amine dehydrogenase"/>
    <property type="match status" value="4"/>
</dbReference>
<dbReference type="PROSITE" id="PS50294">
    <property type="entry name" value="WD_REPEATS_REGION"/>
    <property type="match status" value="2"/>
</dbReference>
<evidence type="ECO:0000256" key="3">
    <source>
        <dbReference type="ARBA" id="ARBA00022737"/>
    </source>
</evidence>
<dbReference type="InterPro" id="IPR015943">
    <property type="entry name" value="WD40/YVTN_repeat-like_dom_sf"/>
</dbReference>
<dbReference type="PROSITE" id="PS50082">
    <property type="entry name" value="WD_REPEATS_2"/>
    <property type="match status" value="4"/>
</dbReference>
<organism evidence="10 11">
    <name type="scientific">Novipirellula artificiosorum</name>
    <dbReference type="NCBI Taxonomy" id="2528016"/>
    <lineage>
        <taxon>Bacteria</taxon>
        <taxon>Pseudomonadati</taxon>
        <taxon>Planctomycetota</taxon>
        <taxon>Planctomycetia</taxon>
        <taxon>Pirellulales</taxon>
        <taxon>Pirellulaceae</taxon>
        <taxon>Novipirellula</taxon>
    </lineage>
</organism>
<dbReference type="InterPro" id="IPR000719">
    <property type="entry name" value="Prot_kinase_dom"/>
</dbReference>
<evidence type="ECO:0000256" key="4">
    <source>
        <dbReference type="ARBA" id="ARBA00022741"/>
    </source>
</evidence>
<dbReference type="InterPro" id="IPR001680">
    <property type="entry name" value="WD40_rpt"/>
</dbReference>
<protein>
    <submittedName>
        <fullName evidence="10">Serine/threonine-protein kinase PknB</fullName>
        <ecNumber evidence="10">2.7.11.1</ecNumber>
    </submittedName>
</protein>
<dbReference type="PROSITE" id="PS50011">
    <property type="entry name" value="PROTEIN_KINASE_DOM"/>
    <property type="match status" value="1"/>
</dbReference>
<dbReference type="SMART" id="SM00320">
    <property type="entry name" value="WD40"/>
    <property type="match status" value="7"/>
</dbReference>
<dbReference type="Pfam" id="PF00400">
    <property type="entry name" value="WD40"/>
    <property type="match status" value="6"/>
</dbReference>
<dbReference type="Pfam" id="PF07676">
    <property type="entry name" value="PD40"/>
    <property type="match status" value="1"/>
</dbReference>
<dbReference type="Gene3D" id="3.30.200.20">
    <property type="entry name" value="Phosphorylase Kinase, domain 1"/>
    <property type="match status" value="1"/>
</dbReference>
<keyword evidence="11" id="KW-1185">Reference proteome</keyword>
<dbReference type="CDD" id="cd00200">
    <property type="entry name" value="WD40"/>
    <property type="match status" value="1"/>
</dbReference>
<feature type="repeat" description="WD" evidence="7">
    <location>
        <begin position="661"/>
        <end position="695"/>
    </location>
</feature>
<feature type="binding site" evidence="8">
    <location>
        <position position="112"/>
    </location>
    <ligand>
        <name>ATP</name>
        <dbReference type="ChEBI" id="CHEBI:30616"/>
    </ligand>
</feature>
<feature type="repeat" description="WD" evidence="7">
    <location>
        <begin position="613"/>
        <end position="654"/>
    </location>
</feature>
<dbReference type="PROSITE" id="PS00108">
    <property type="entry name" value="PROTEIN_KINASE_ST"/>
    <property type="match status" value="1"/>
</dbReference>
<dbReference type="GO" id="GO:0004674">
    <property type="term" value="F:protein serine/threonine kinase activity"/>
    <property type="evidence" value="ECO:0007669"/>
    <property type="project" value="UniProtKB-EC"/>
</dbReference>
<proteinExistence type="predicted"/>
<evidence type="ECO:0000256" key="8">
    <source>
        <dbReference type="PROSITE-ProRule" id="PRU10141"/>
    </source>
</evidence>
<keyword evidence="1 7" id="KW-0853">WD repeat</keyword>
<dbReference type="Gene3D" id="1.25.40.10">
    <property type="entry name" value="Tetratricopeptide repeat domain"/>
    <property type="match status" value="1"/>
</dbReference>
<dbReference type="SUPFAM" id="SSF48452">
    <property type="entry name" value="TPR-like"/>
    <property type="match status" value="1"/>
</dbReference>
<evidence type="ECO:0000259" key="9">
    <source>
        <dbReference type="PROSITE" id="PS50011"/>
    </source>
</evidence>
<dbReference type="InterPro" id="IPR019775">
    <property type="entry name" value="WD40_repeat_CS"/>
</dbReference>
<dbReference type="SUPFAM" id="SSF56112">
    <property type="entry name" value="Protein kinase-like (PK-like)"/>
    <property type="match status" value="1"/>
</dbReference>
<reference evidence="10 11" key="1">
    <citation type="submission" date="2019-02" db="EMBL/GenBank/DDBJ databases">
        <title>Deep-cultivation of Planctomycetes and their phenomic and genomic characterization uncovers novel biology.</title>
        <authorList>
            <person name="Wiegand S."/>
            <person name="Jogler M."/>
            <person name="Boedeker C."/>
            <person name="Pinto D."/>
            <person name="Vollmers J."/>
            <person name="Rivas-Marin E."/>
            <person name="Kohn T."/>
            <person name="Peeters S.H."/>
            <person name="Heuer A."/>
            <person name="Rast P."/>
            <person name="Oberbeckmann S."/>
            <person name="Bunk B."/>
            <person name="Jeske O."/>
            <person name="Meyerdierks A."/>
            <person name="Storesund J.E."/>
            <person name="Kallscheuer N."/>
            <person name="Luecker S."/>
            <person name="Lage O.M."/>
            <person name="Pohl T."/>
            <person name="Merkel B.J."/>
            <person name="Hornburger P."/>
            <person name="Mueller R.-W."/>
            <person name="Bruemmer F."/>
            <person name="Labrenz M."/>
            <person name="Spormann A.M."/>
            <person name="Op Den Camp H."/>
            <person name="Overmann J."/>
            <person name="Amann R."/>
            <person name="Jetten M.S.M."/>
            <person name="Mascher T."/>
            <person name="Medema M.H."/>
            <person name="Devos D.P."/>
            <person name="Kaster A.-K."/>
            <person name="Ovreas L."/>
            <person name="Rohde M."/>
            <person name="Galperin M.Y."/>
            <person name="Jogler C."/>
        </authorList>
    </citation>
    <scope>NUCLEOTIDE SEQUENCE [LARGE SCALE GENOMIC DNA]</scope>
    <source>
        <strain evidence="10 11">Poly41</strain>
    </source>
</reference>
<keyword evidence="6 8" id="KW-0067">ATP-binding</keyword>
<dbReference type="OrthoDB" id="500858at2"/>
<evidence type="ECO:0000256" key="6">
    <source>
        <dbReference type="ARBA" id="ARBA00022840"/>
    </source>
</evidence>
<evidence type="ECO:0000313" key="10">
    <source>
        <dbReference type="EMBL" id="TWU39301.1"/>
    </source>
</evidence>
<dbReference type="Gene3D" id="1.10.510.10">
    <property type="entry name" value="Transferase(Phosphotransferase) domain 1"/>
    <property type="match status" value="1"/>
</dbReference>
<dbReference type="RefSeq" id="WP_146526045.1">
    <property type="nucleotide sequence ID" value="NZ_SJPV01000003.1"/>
</dbReference>
<keyword evidence="3" id="KW-0677">Repeat</keyword>
<dbReference type="Pfam" id="PF00069">
    <property type="entry name" value="Pkinase"/>
    <property type="match status" value="1"/>
</dbReference>
<keyword evidence="5 10" id="KW-0418">Kinase</keyword>
<dbReference type="EC" id="2.7.11.1" evidence="10"/>
<dbReference type="SUPFAM" id="SSF69322">
    <property type="entry name" value="Tricorn protease domain 2"/>
    <property type="match status" value="2"/>
</dbReference>
<dbReference type="InterPro" id="IPR008271">
    <property type="entry name" value="Ser/Thr_kinase_AS"/>
</dbReference>
<evidence type="ECO:0000256" key="2">
    <source>
        <dbReference type="ARBA" id="ARBA00022679"/>
    </source>
</evidence>
<dbReference type="InterPro" id="IPR011659">
    <property type="entry name" value="WD40"/>
</dbReference>
<evidence type="ECO:0000256" key="5">
    <source>
        <dbReference type="ARBA" id="ARBA00022777"/>
    </source>
</evidence>
<feature type="repeat" description="WD" evidence="7">
    <location>
        <begin position="782"/>
        <end position="816"/>
    </location>
</feature>
<dbReference type="InterPro" id="IPR017441">
    <property type="entry name" value="Protein_kinase_ATP_BS"/>
</dbReference>
<dbReference type="SMART" id="SM00220">
    <property type="entry name" value="S_TKc"/>
    <property type="match status" value="1"/>
</dbReference>
<keyword evidence="4 8" id="KW-0547">Nucleotide-binding</keyword>
<evidence type="ECO:0000256" key="1">
    <source>
        <dbReference type="ARBA" id="ARBA00022574"/>
    </source>
</evidence>
<sequence length="1408" mass="156484">MATTRLKKDEIFNAAAEIDDLEKRAAYIDQACGEDVELRTEVEGLLRYDDTKDSFLDWSAPGLGLHNDQAISEQVGGRIGPYTLRKLLGEGGMGVVFLAEQEQPIRRQVALKVIKPGMDTKNVIARFEVERQALAMMDHPNIAHVLDVGTTEFGRPYFVMDLVPGVAVTDYCDRHKLSTPERLKLFVSICQAVQHAHQKGIIHRDIKPSNVLVTLNEDLPVAKIIDFGLAKAINQRLSDVTANTQVSQIVGTPKYMSPEQADLSSTDIDTRSDVYSLGVLLYELLTGTTPFSQQQLDDAGFIEMRRIIREQEPTRPSNQVSTFGAQELSTIADERGEDPSHLCHILRSELDWIAMKALEKDRDRRYESASAFAADVQRYLAGEAVEACPPSTTYRLKKFARRNRVAILTASLIACSMLIGTGVSVRQASRAIEAEGMASANLVQARKDRADALDAWAIAKKLEQVAKQQRNAALLNQYYSEIVSGQIDQQQGETERLEQKLIRHLPFLDQEDRRGWEWYYLFSLCHPETRTFFYYPSGGESNATWSPDGKYIAIAGMVVSAETGECFRSLVPSRLIRMRGCWSPDSQMYAWGTCSDDSCIYIWNRQSDELTELRGHTSSVWCVNWSPDSKQLASGGMDKEVWIWDVAAGAPIKKFEAVDFVSDLAWSPDGEMLAASTKWHDVKVWNPKTGELVAYLEDLGERGVGYRVQLSWHPESNQLAVSTTEGWFLVRRSDWTVIRREDREQARGYAVAWRPDGRKIAVANSGFMSILNPADDKAAPALYGPMGSVSSVAWSPDSQQLVTADDDGYLMTWDLNLPFQPPVLSTGNPIQLLSWLPDSETIVAVDAIEHSTSFWGATDGSRRKVEPALADGLTHWGPDRRLVACLPKDNRKDIRILDGTTGAVHSIWEQDSDDRVQGVAWSRDGTKLAIRIGIGARTSVELWDVDHEKRISIWRHAGVPSHRDISNAMAWCPDGTRIAIPALGQEGDDGGPAYRPHVYIVDVSRGVTILKHMLAAQRGPIVTSLAWNPDSQTFIAGTDRGTVEAVDVDSGLTRYSNRLSDTPVRFLAWSPDGRRIVSASEDGMVKVCAAGNGQDLLRFQLDDGVGQVIWSPDGKRLAAATDSGEIHVWDATKAYEYSEQGSKRGELAWAYYRSPRQTSDADEEARLRKVLKLAPDSLSFWQLRGHASAKIGDFERASQEFAKAIGPGLRRSFHAAMWYGQSLLGAGKPQAYRRHCDALLKAFANTEVPSSGMHVAWLCVLIENSQLDSETVLRLARAELNGVGGYQSKLCLGAAFYRNEQFKAAADMLTEVADQIESSSDPNQHGNLACSLYFLAMARQRLGHVYQARQVLADATEIKQKIPATSSWTKRVELKVLDQEARALIHAAGEIRSTDMPDLQTEEPKYVP</sequence>
<evidence type="ECO:0000256" key="7">
    <source>
        <dbReference type="PROSITE-ProRule" id="PRU00221"/>
    </source>
</evidence>
<gene>
    <name evidence="10" type="primary">pknB_11</name>
    <name evidence="10" type="ORF">Poly41_21250</name>
</gene>
<comment type="caution">
    <text evidence="10">The sequence shown here is derived from an EMBL/GenBank/DDBJ whole genome shotgun (WGS) entry which is preliminary data.</text>
</comment>
<evidence type="ECO:0000313" key="11">
    <source>
        <dbReference type="Proteomes" id="UP000319143"/>
    </source>
</evidence>
<dbReference type="PANTHER" id="PTHR43289:SF6">
    <property type="entry name" value="SERINE_THREONINE-PROTEIN KINASE NEKL-3"/>
    <property type="match status" value="1"/>
</dbReference>
<dbReference type="GO" id="GO:0005524">
    <property type="term" value="F:ATP binding"/>
    <property type="evidence" value="ECO:0007669"/>
    <property type="project" value="UniProtKB-UniRule"/>
</dbReference>
<feature type="domain" description="Protein kinase" evidence="9">
    <location>
        <begin position="82"/>
        <end position="380"/>
    </location>
</feature>
<dbReference type="InterPro" id="IPR011990">
    <property type="entry name" value="TPR-like_helical_dom_sf"/>
</dbReference>
<accession>A0A5C6DV35</accession>
<dbReference type="PANTHER" id="PTHR43289">
    <property type="entry name" value="MITOGEN-ACTIVATED PROTEIN KINASE KINASE KINASE 20-RELATED"/>
    <property type="match status" value="1"/>
</dbReference>
<dbReference type="PROSITE" id="PS00678">
    <property type="entry name" value="WD_REPEATS_1"/>
    <property type="match status" value="2"/>
</dbReference>
<name>A0A5C6DV35_9BACT</name>
<keyword evidence="2 10" id="KW-0808">Transferase</keyword>
<dbReference type="PROSITE" id="PS00107">
    <property type="entry name" value="PROTEIN_KINASE_ATP"/>
    <property type="match status" value="1"/>
</dbReference>